<evidence type="ECO:0000313" key="8">
    <source>
        <dbReference type="Proteomes" id="UP001501116"/>
    </source>
</evidence>
<dbReference type="InterPro" id="IPR033949">
    <property type="entry name" value="CobQ_GATase1"/>
</dbReference>
<dbReference type="NCBIfam" id="TIGR00313">
    <property type="entry name" value="cobQ"/>
    <property type="match status" value="1"/>
</dbReference>
<dbReference type="PROSITE" id="PS51273">
    <property type="entry name" value="GATASE_TYPE_1"/>
    <property type="match status" value="1"/>
</dbReference>
<evidence type="ECO:0000259" key="5">
    <source>
        <dbReference type="Pfam" id="PF01656"/>
    </source>
</evidence>
<dbReference type="SUPFAM" id="SSF52540">
    <property type="entry name" value="P-loop containing nucleoside triphosphate hydrolases"/>
    <property type="match status" value="1"/>
</dbReference>
<feature type="active site" description="Nucleophile" evidence="4">
    <location>
        <position position="335"/>
    </location>
</feature>
<reference evidence="7 8" key="1">
    <citation type="journal article" date="2019" name="Int. J. Syst. Evol. Microbiol.">
        <title>The Global Catalogue of Microorganisms (GCM) 10K type strain sequencing project: providing services to taxonomists for standard genome sequencing and annotation.</title>
        <authorList>
            <consortium name="The Broad Institute Genomics Platform"/>
            <consortium name="The Broad Institute Genome Sequencing Center for Infectious Disease"/>
            <person name="Wu L."/>
            <person name="Ma J."/>
        </authorList>
    </citation>
    <scope>NUCLEOTIDE SEQUENCE [LARGE SCALE GENOMIC DNA]</scope>
    <source>
        <strain evidence="7 8">JCM 14545</strain>
    </source>
</reference>
<feature type="domain" description="CobQ/CobB/MinD/ParA nucleotide binding" evidence="5">
    <location>
        <begin position="5"/>
        <end position="229"/>
    </location>
</feature>
<proteinExistence type="inferred from homology"/>
<evidence type="ECO:0000259" key="6">
    <source>
        <dbReference type="Pfam" id="PF07685"/>
    </source>
</evidence>
<evidence type="ECO:0000256" key="1">
    <source>
        <dbReference type="ARBA" id="ARBA00004953"/>
    </source>
</evidence>
<dbReference type="InterPro" id="IPR011698">
    <property type="entry name" value="GATase_3"/>
</dbReference>
<dbReference type="InterPro" id="IPR047045">
    <property type="entry name" value="CobQ_N"/>
</dbReference>
<dbReference type="NCBIfam" id="NF001989">
    <property type="entry name" value="PRK00784.1"/>
    <property type="match status" value="1"/>
</dbReference>
<evidence type="ECO:0000256" key="2">
    <source>
        <dbReference type="ARBA" id="ARBA00022573"/>
    </source>
</evidence>
<accession>A0ABN2QP07</accession>
<feature type="active site" evidence="4">
    <location>
        <position position="422"/>
    </location>
</feature>
<dbReference type="HAMAP" id="MF_00028">
    <property type="entry name" value="CobQ"/>
    <property type="match status" value="1"/>
</dbReference>
<keyword evidence="2 4" id="KW-0169">Cobalamin biosynthesis</keyword>
<dbReference type="InterPro" id="IPR027417">
    <property type="entry name" value="P-loop_NTPase"/>
</dbReference>
<dbReference type="SUPFAM" id="SSF52317">
    <property type="entry name" value="Class I glutamine amidotransferase-like"/>
    <property type="match status" value="1"/>
</dbReference>
<comment type="function">
    <text evidence="4">Catalyzes amidations at positions B, D, E, and G on adenosylcobyrinic A,C-diamide. NH(2) groups are provided by glutamine, and one molecule of ATP is hydrogenolyzed for each amidation.</text>
</comment>
<dbReference type="RefSeq" id="WP_344417347.1">
    <property type="nucleotide sequence ID" value="NZ_BAAANN010000009.1"/>
</dbReference>
<sequence length="485" mass="51231">MTGVLVAGTTSDAGKSLVAAGLCRWLARRGVRVAPFKAQNMSNNSMVCADGAEIGRAQWLQARAAGVEPEAAFNPVLLKPGSDRRSHIVAMGKPFGVLDAGEYATGRRALAKLAFDAYRELDRRFDVVVCEGAGSPAEVNLRDGDYVNMGLAREFGLPVLVVGDIDRGGVLAAMYGTLALLDREDQDLVAGWVVNKFRGDLGLLRPGLATLTERTGRPVFGVLPWLDGVWIDTEDSLGALAAAGWAGQGAAGAAIRVAVVRFPRASNATDVDALVAEPGVAVSLTADPDVVATSDIVVLPGSRATVSDLRWLTERGLADAVKARAAAGKPVLGVCGGYQMLATRIADDVESGAGTVDGLGLLPSTVDFTAEKVLATPVGRWRGHAVRAYEIHHGRATVPENPDVEPFLDGCRRGPVWGTMWHGAFDNDGFRRAWLAEAAAQAGIAWTPRADAPGFADLRERMLDSLADAIGQHLDTEALRRLMKL</sequence>
<dbReference type="Pfam" id="PF07685">
    <property type="entry name" value="GATase_3"/>
    <property type="match status" value="1"/>
</dbReference>
<evidence type="ECO:0000256" key="3">
    <source>
        <dbReference type="ARBA" id="ARBA00022962"/>
    </source>
</evidence>
<comment type="caution">
    <text evidence="7">The sequence shown here is derived from an EMBL/GenBank/DDBJ whole genome shotgun (WGS) entry which is preliminary data.</text>
</comment>
<keyword evidence="8" id="KW-1185">Reference proteome</keyword>
<dbReference type="InterPro" id="IPR004459">
    <property type="entry name" value="CobQ_synth"/>
</dbReference>
<gene>
    <name evidence="4" type="primary">cobQ</name>
    <name evidence="7" type="ORF">GCM10009754_26540</name>
</gene>
<comment type="pathway">
    <text evidence="1 4">Cofactor biosynthesis; adenosylcobalamin biosynthesis.</text>
</comment>
<dbReference type="Gene3D" id="3.40.50.880">
    <property type="match status" value="1"/>
</dbReference>
<dbReference type="PANTHER" id="PTHR21343:SF1">
    <property type="entry name" value="COBYRIC ACID SYNTHASE"/>
    <property type="match status" value="1"/>
</dbReference>
<dbReference type="CDD" id="cd05389">
    <property type="entry name" value="CobQ_N"/>
    <property type="match status" value="1"/>
</dbReference>
<feature type="domain" description="CobB/CobQ-like glutamine amidotransferase" evidence="6">
    <location>
        <begin position="256"/>
        <end position="429"/>
    </location>
</feature>
<name>A0ABN2QP07_9PSEU</name>
<dbReference type="Proteomes" id="UP001501116">
    <property type="component" value="Unassembled WGS sequence"/>
</dbReference>
<organism evidence="7 8">
    <name type="scientific">Amycolatopsis minnesotensis</name>
    <dbReference type="NCBI Taxonomy" id="337894"/>
    <lineage>
        <taxon>Bacteria</taxon>
        <taxon>Bacillati</taxon>
        <taxon>Actinomycetota</taxon>
        <taxon>Actinomycetes</taxon>
        <taxon>Pseudonocardiales</taxon>
        <taxon>Pseudonocardiaceae</taxon>
        <taxon>Amycolatopsis</taxon>
    </lineage>
</organism>
<dbReference type="PROSITE" id="PS51274">
    <property type="entry name" value="GATASE_COBBQ"/>
    <property type="match status" value="1"/>
</dbReference>
<dbReference type="InterPro" id="IPR002586">
    <property type="entry name" value="CobQ/CobB/MinD/ParA_Nub-bd_dom"/>
</dbReference>
<comment type="similarity">
    <text evidence="4">Belongs to the CobB/CobQ family. CobQ subfamily.</text>
</comment>
<dbReference type="Gene3D" id="3.40.50.300">
    <property type="entry name" value="P-loop containing nucleotide triphosphate hydrolases"/>
    <property type="match status" value="1"/>
</dbReference>
<dbReference type="PANTHER" id="PTHR21343">
    <property type="entry name" value="DETHIOBIOTIN SYNTHETASE"/>
    <property type="match status" value="1"/>
</dbReference>
<dbReference type="EMBL" id="BAAANN010000009">
    <property type="protein sequence ID" value="GAA1955544.1"/>
    <property type="molecule type" value="Genomic_DNA"/>
</dbReference>
<evidence type="ECO:0000256" key="4">
    <source>
        <dbReference type="HAMAP-Rule" id="MF_00028"/>
    </source>
</evidence>
<dbReference type="Pfam" id="PF01656">
    <property type="entry name" value="CbiA"/>
    <property type="match status" value="1"/>
</dbReference>
<protein>
    <recommendedName>
        <fullName evidence="4">Cobyric acid synthase</fullName>
    </recommendedName>
</protein>
<evidence type="ECO:0000313" key="7">
    <source>
        <dbReference type="EMBL" id="GAA1955544.1"/>
    </source>
</evidence>
<dbReference type="CDD" id="cd01750">
    <property type="entry name" value="GATase1_CobQ"/>
    <property type="match status" value="1"/>
</dbReference>
<dbReference type="InterPro" id="IPR029062">
    <property type="entry name" value="Class_I_gatase-like"/>
</dbReference>
<keyword evidence="3 4" id="KW-0315">Glutamine amidotransferase</keyword>